<dbReference type="Proteomes" id="UP000198892">
    <property type="component" value="Unassembled WGS sequence"/>
</dbReference>
<sequence>MIRLTINIITVILAAIGMYIYYTSSNILIYLYLFGLYYANVMAKHIFLEDEE</sequence>
<accession>A0A1I5SF48</accession>
<dbReference type="STRING" id="1884432.SAMN05518683_108157"/>
<protein>
    <submittedName>
        <fullName evidence="1">Uncharacterized protein</fullName>
    </submittedName>
</protein>
<evidence type="ECO:0000313" key="1">
    <source>
        <dbReference type="EMBL" id="SFP69341.1"/>
    </source>
</evidence>
<gene>
    <name evidence="1" type="ORF">SAMN05518683_108157</name>
</gene>
<organism evidence="1 2">
    <name type="scientific">Salibacterium halotolerans</name>
    <dbReference type="NCBI Taxonomy" id="1884432"/>
    <lineage>
        <taxon>Bacteria</taxon>
        <taxon>Bacillati</taxon>
        <taxon>Bacillota</taxon>
        <taxon>Bacilli</taxon>
        <taxon>Bacillales</taxon>
        <taxon>Bacillaceae</taxon>
    </lineage>
</organism>
<name>A0A1I5SF48_9BACI</name>
<keyword evidence="2" id="KW-1185">Reference proteome</keyword>
<proteinExistence type="predicted"/>
<reference evidence="2" key="1">
    <citation type="submission" date="2016-10" db="EMBL/GenBank/DDBJ databases">
        <authorList>
            <person name="Varghese N."/>
            <person name="Submissions S."/>
        </authorList>
    </citation>
    <scope>NUCLEOTIDE SEQUENCE [LARGE SCALE GENOMIC DNA]</scope>
    <source>
        <strain evidence="2">S7</strain>
    </source>
</reference>
<dbReference type="EMBL" id="FOXD01000008">
    <property type="protein sequence ID" value="SFP69341.1"/>
    <property type="molecule type" value="Genomic_DNA"/>
</dbReference>
<dbReference type="AlphaFoldDB" id="A0A1I5SF48"/>
<evidence type="ECO:0000313" key="2">
    <source>
        <dbReference type="Proteomes" id="UP000198892"/>
    </source>
</evidence>